<organism evidence="3 4">
    <name type="scientific">Thalassiosira oceanica</name>
    <name type="common">Marine diatom</name>
    <dbReference type="NCBI Taxonomy" id="159749"/>
    <lineage>
        <taxon>Eukaryota</taxon>
        <taxon>Sar</taxon>
        <taxon>Stramenopiles</taxon>
        <taxon>Ochrophyta</taxon>
        <taxon>Bacillariophyta</taxon>
        <taxon>Coscinodiscophyceae</taxon>
        <taxon>Thalassiosirophycidae</taxon>
        <taxon>Thalassiosirales</taxon>
        <taxon>Thalassiosiraceae</taxon>
        <taxon>Thalassiosira</taxon>
    </lineage>
</organism>
<protein>
    <recommendedName>
        <fullName evidence="2">GH18 domain-containing protein</fullName>
    </recommendedName>
</protein>
<dbReference type="Gene3D" id="3.20.20.80">
    <property type="entry name" value="Glycosidases"/>
    <property type="match status" value="1"/>
</dbReference>
<sequence length="659" mass="70931">MKFKHSTLSIIAAASIAPTQFADAHGYLKSPKSRNYYANTNGKWYGGDRERPRARELPPLSEPRGHRRVPPVVQACYSPGSVVEFESVLTAHHMGHFEFRACPVSPGEVPTQECFDSNPLTFVEDPLYGAVPDPNHPERAYIPNAGVSPWTYKHRYQLPSNLEGELVIIQWYYLTANSCNPEGYGDYNFAPLGISGNSLAQCGYPLPSNGVPGKPEQFWNCAEVKISTDCGSTPFPTKQPSVPITKSPVAVSTSRPTISNAPTFKSVVAESREDSRLIAYLANWQACPTDDMLDAYTHIVIAFAVSYTWSAAKNNCDTSCSVSAPPTCGNQVRQDLIDKWRGQGKKVVLSFGGAGMGGSWPGDSNNCWDYCFGKEDKVSTQLVSIVQKQNLDGIDLDYGTQSGMCTAKDTSLFPTKASFDTAAQNFLTGITSNLRQKMDALGDNYELTHAPMDSDLDPTSKYYQILKDQNENLNYLMPQFYNGYIKVVSDGFTGTGAGAYSAESVYSNLAMDLFPNRPDKASSNRTVVFGFCVNGCGGTGSNANGLQAVSVLQQVKEFDQGQYSCNGGAFFWVTSADASGSWSDPVAAELALTAGCLDGTTPPPPSPPTTTTNPTSGLTLQPTRPSTSQPTDAVTLKPTNAPIEVGPSVAVFDAALGAP</sequence>
<dbReference type="OrthoDB" id="43722at2759"/>
<dbReference type="InterPro" id="IPR001223">
    <property type="entry name" value="Glyco_hydro18_cat"/>
</dbReference>
<feature type="compositionally biased region" description="Polar residues" evidence="1">
    <location>
        <begin position="617"/>
        <end position="632"/>
    </location>
</feature>
<feature type="region of interest" description="Disordered" evidence="1">
    <location>
        <begin position="42"/>
        <end position="66"/>
    </location>
</feature>
<feature type="compositionally biased region" description="Basic and acidic residues" evidence="1">
    <location>
        <begin position="46"/>
        <end position="56"/>
    </location>
</feature>
<dbReference type="eggNOG" id="ENOG502RZQ1">
    <property type="taxonomic scope" value="Eukaryota"/>
</dbReference>
<accession>K0SVQ0</accession>
<evidence type="ECO:0000313" key="3">
    <source>
        <dbReference type="EMBL" id="EJK69515.1"/>
    </source>
</evidence>
<dbReference type="AlphaFoldDB" id="K0SVQ0"/>
<dbReference type="Pfam" id="PF03067">
    <property type="entry name" value="LPMO_10"/>
    <property type="match status" value="1"/>
</dbReference>
<proteinExistence type="predicted"/>
<evidence type="ECO:0000256" key="1">
    <source>
        <dbReference type="SAM" id="MobiDB-lite"/>
    </source>
</evidence>
<gene>
    <name evidence="3" type="ORF">THAOC_09219</name>
</gene>
<dbReference type="GO" id="GO:0005975">
    <property type="term" value="P:carbohydrate metabolic process"/>
    <property type="evidence" value="ECO:0007669"/>
    <property type="project" value="InterPro"/>
</dbReference>
<dbReference type="InterPro" id="IPR017853">
    <property type="entry name" value="GH"/>
</dbReference>
<feature type="region of interest" description="Disordered" evidence="1">
    <location>
        <begin position="596"/>
        <end position="640"/>
    </location>
</feature>
<name>K0SVQ0_THAOC</name>
<dbReference type="Proteomes" id="UP000266841">
    <property type="component" value="Unassembled WGS sequence"/>
</dbReference>
<comment type="caution">
    <text evidence="3">The sequence shown here is derived from an EMBL/GenBank/DDBJ whole genome shotgun (WGS) entry which is preliminary data.</text>
</comment>
<reference evidence="3 4" key="1">
    <citation type="journal article" date="2012" name="Genome Biol.">
        <title>Genome and low-iron response of an oceanic diatom adapted to chronic iron limitation.</title>
        <authorList>
            <person name="Lommer M."/>
            <person name="Specht M."/>
            <person name="Roy A.S."/>
            <person name="Kraemer L."/>
            <person name="Andreson R."/>
            <person name="Gutowska M.A."/>
            <person name="Wolf J."/>
            <person name="Bergner S.V."/>
            <person name="Schilhabel M.B."/>
            <person name="Klostermeier U.C."/>
            <person name="Beiko R.G."/>
            <person name="Rosenstiel P."/>
            <person name="Hippler M."/>
            <person name="Laroche J."/>
        </authorList>
    </citation>
    <scope>NUCLEOTIDE SEQUENCE [LARGE SCALE GENOMIC DNA]</scope>
    <source>
        <strain evidence="3 4">CCMP1005</strain>
    </source>
</reference>
<dbReference type="PROSITE" id="PS51910">
    <property type="entry name" value="GH18_2"/>
    <property type="match status" value="1"/>
</dbReference>
<dbReference type="Pfam" id="PF00704">
    <property type="entry name" value="Glyco_hydro_18"/>
    <property type="match status" value="1"/>
</dbReference>
<feature type="non-terminal residue" evidence="3">
    <location>
        <position position="659"/>
    </location>
</feature>
<keyword evidence="4" id="KW-1185">Reference proteome</keyword>
<dbReference type="SUPFAM" id="SSF51445">
    <property type="entry name" value="(Trans)glycosidases"/>
    <property type="match status" value="1"/>
</dbReference>
<evidence type="ECO:0000259" key="2">
    <source>
        <dbReference type="PROSITE" id="PS51910"/>
    </source>
</evidence>
<dbReference type="EMBL" id="AGNL01009960">
    <property type="protein sequence ID" value="EJK69515.1"/>
    <property type="molecule type" value="Genomic_DNA"/>
</dbReference>
<dbReference type="InterPro" id="IPR004302">
    <property type="entry name" value="Cellulose/chitin-bd_N"/>
</dbReference>
<feature type="domain" description="GH18" evidence="2">
    <location>
        <begin position="275"/>
        <end position="593"/>
    </location>
</feature>
<evidence type="ECO:0000313" key="4">
    <source>
        <dbReference type="Proteomes" id="UP000266841"/>
    </source>
</evidence>